<evidence type="ECO:0000259" key="1">
    <source>
        <dbReference type="Pfam" id="PF00685"/>
    </source>
</evidence>
<keyword evidence="3" id="KW-1185">Reference proteome</keyword>
<sequence length="108" mass="12479">MAALSATLIPLNDKLYKHFTHFTKAYWIGPKEFCFPKFGPQVINNLQHFKARDDDVCVVTFPKTGTTWVQEIVYLLMNDLDFEKANSIIRDTVFPYADSRDFAKIAKT</sequence>
<proteinExistence type="predicted"/>
<dbReference type="eggNOG" id="KOG1584">
    <property type="taxonomic scope" value="Eukaryota"/>
</dbReference>
<protein>
    <recommendedName>
        <fullName evidence="1">Sulfotransferase domain-containing protein</fullName>
    </recommendedName>
</protein>
<dbReference type="Gene3D" id="3.40.50.300">
    <property type="entry name" value="P-loop containing nucleotide triphosphate hydrolases"/>
    <property type="match status" value="1"/>
</dbReference>
<dbReference type="InterPro" id="IPR000863">
    <property type="entry name" value="Sulfotransferase_dom"/>
</dbReference>
<dbReference type="AlphaFoldDB" id="T1II84"/>
<dbReference type="SUPFAM" id="SSF52540">
    <property type="entry name" value="P-loop containing nucleoside triphosphate hydrolases"/>
    <property type="match status" value="1"/>
</dbReference>
<reference evidence="2" key="2">
    <citation type="submission" date="2015-02" db="UniProtKB">
        <authorList>
            <consortium name="EnsemblMetazoa"/>
        </authorList>
    </citation>
    <scope>IDENTIFICATION</scope>
</reference>
<reference evidence="3" key="1">
    <citation type="submission" date="2011-05" db="EMBL/GenBank/DDBJ databases">
        <authorList>
            <person name="Richards S.R."/>
            <person name="Qu J."/>
            <person name="Jiang H."/>
            <person name="Jhangiani S.N."/>
            <person name="Agravi P."/>
            <person name="Goodspeed R."/>
            <person name="Gross S."/>
            <person name="Mandapat C."/>
            <person name="Jackson L."/>
            <person name="Mathew T."/>
            <person name="Pu L."/>
            <person name="Thornton R."/>
            <person name="Saada N."/>
            <person name="Wilczek-Boney K.B."/>
            <person name="Lee S."/>
            <person name="Kovar C."/>
            <person name="Wu Y."/>
            <person name="Scherer S.E."/>
            <person name="Worley K.C."/>
            <person name="Muzny D.M."/>
            <person name="Gibbs R."/>
        </authorList>
    </citation>
    <scope>NUCLEOTIDE SEQUENCE</scope>
    <source>
        <strain evidence="3">Brora</strain>
    </source>
</reference>
<accession>T1II84</accession>
<dbReference type="Pfam" id="PF00685">
    <property type="entry name" value="Sulfotransfer_1"/>
    <property type="match status" value="1"/>
</dbReference>
<dbReference type="STRING" id="126957.T1II84"/>
<organism evidence="2 3">
    <name type="scientific">Strigamia maritima</name>
    <name type="common">European centipede</name>
    <name type="synonym">Geophilus maritimus</name>
    <dbReference type="NCBI Taxonomy" id="126957"/>
    <lineage>
        <taxon>Eukaryota</taxon>
        <taxon>Metazoa</taxon>
        <taxon>Ecdysozoa</taxon>
        <taxon>Arthropoda</taxon>
        <taxon>Myriapoda</taxon>
        <taxon>Chilopoda</taxon>
        <taxon>Pleurostigmophora</taxon>
        <taxon>Geophilomorpha</taxon>
        <taxon>Linotaeniidae</taxon>
        <taxon>Strigamia</taxon>
    </lineage>
</organism>
<dbReference type="HOGENOM" id="CLU_2200219_0_0_1"/>
<dbReference type="PhylomeDB" id="T1II84"/>
<evidence type="ECO:0000313" key="2">
    <source>
        <dbReference type="EnsemblMetazoa" id="SMAR000576-PA"/>
    </source>
</evidence>
<feature type="domain" description="Sulfotransferase" evidence="1">
    <location>
        <begin position="53"/>
        <end position="88"/>
    </location>
</feature>
<dbReference type="GO" id="GO:0008146">
    <property type="term" value="F:sulfotransferase activity"/>
    <property type="evidence" value="ECO:0007669"/>
    <property type="project" value="InterPro"/>
</dbReference>
<name>T1II84_STRMM</name>
<dbReference type="Proteomes" id="UP000014500">
    <property type="component" value="Unassembled WGS sequence"/>
</dbReference>
<evidence type="ECO:0000313" key="3">
    <source>
        <dbReference type="Proteomes" id="UP000014500"/>
    </source>
</evidence>
<dbReference type="InterPro" id="IPR027417">
    <property type="entry name" value="P-loop_NTPase"/>
</dbReference>
<dbReference type="EMBL" id="JH430146">
    <property type="status" value="NOT_ANNOTATED_CDS"/>
    <property type="molecule type" value="Genomic_DNA"/>
</dbReference>
<dbReference type="EnsemblMetazoa" id="SMAR000576-RA">
    <property type="protein sequence ID" value="SMAR000576-PA"/>
    <property type="gene ID" value="SMAR000576"/>
</dbReference>